<gene>
    <name evidence="2" type="ORF">FHX37_1482</name>
</gene>
<dbReference type="EMBL" id="VFQC01000001">
    <property type="protein sequence ID" value="TQN31574.1"/>
    <property type="molecule type" value="Genomic_DNA"/>
</dbReference>
<proteinExistence type="predicted"/>
<evidence type="ECO:0000313" key="2">
    <source>
        <dbReference type="EMBL" id="TQN31574.1"/>
    </source>
</evidence>
<comment type="caution">
    <text evidence="2">The sequence shown here is derived from an EMBL/GenBank/DDBJ whole genome shotgun (WGS) entry which is preliminary data.</text>
</comment>
<feature type="region of interest" description="Disordered" evidence="1">
    <location>
        <begin position="1"/>
        <end position="21"/>
    </location>
</feature>
<evidence type="ECO:0000313" key="3">
    <source>
        <dbReference type="Proteomes" id="UP000317422"/>
    </source>
</evidence>
<keyword evidence="3" id="KW-1185">Reference proteome</keyword>
<protein>
    <submittedName>
        <fullName evidence="2">Uncharacterized protein</fullName>
    </submittedName>
</protein>
<reference evidence="2 3" key="1">
    <citation type="submission" date="2019-06" db="EMBL/GenBank/DDBJ databases">
        <title>Sequencing the genomes of 1000 actinobacteria strains.</title>
        <authorList>
            <person name="Klenk H.-P."/>
        </authorList>
    </citation>
    <scope>NUCLEOTIDE SEQUENCE [LARGE SCALE GENOMIC DNA]</scope>
    <source>
        <strain evidence="2 3">DSM 45015</strain>
    </source>
</reference>
<accession>A0A543NIJ2</accession>
<name>A0A543NIJ2_9ACTN</name>
<organism evidence="2 3">
    <name type="scientific">Haloactinospora alba</name>
    <dbReference type="NCBI Taxonomy" id="405555"/>
    <lineage>
        <taxon>Bacteria</taxon>
        <taxon>Bacillati</taxon>
        <taxon>Actinomycetota</taxon>
        <taxon>Actinomycetes</taxon>
        <taxon>Streptosporangiales</taxon>
        <taxon>Nocardiopsidaceae</taxon>
        <taxon>Haloactinospora</taxon>
    </lineage>
</organism>
<feature type="region of interest" description="Disordered" evidence="1">
    <location>
        <begin position="40"/>
        <end position="69"/>
    </location>
</feature>
<evidence type="ECO:0000256" key="1">
    <source>
        <dbReference type="SAM" id="MobiDB-lite"/>
    </source>
</evidence>
<dbReference type="AlphaFoldDB" id="A0A543NIJ2"/>
<dbReference type="PROSITE" id="PS51257">
    <property type="entry name" value="PROKAR_LIPOPROTEIN"/>
    <property type="match status" value="1"/>
</dbReference>
<dbReference type="Proteomes" id="UP000317422">
    <property type="component" value="Unassembled WGS sequence"/>
</dbReference>
<sequence>MSEEPRMLRNGARNHTDAVGHGSGVLLSCGRCGMGFRLQLSGPARVKRDEKPVPRPVRGGNDGCQNSTL</sequence>